<reference evidence="3 4" key="1">
    <citation type="submission" date="2014-09" db="EMBL/GenBank/DDBJ databases">
        <title>Isolation and characterization of Aurantimonas altamirensis ON-56566 from clinical sample following a dog bite.</title>
        <authorList>
            <person name="Eshaghi A."/>
            <person name="Li A."/>
            <person name="Shahinas D."/>
            <person name="Bahn P."/>
            <person name="Kus J.V."/>
            <person name="Patel S.N."/>
        </authorList>
    </citation>
    <scope>NUCLEOTIDE SEQUENCE [LARGE SCALE GENOMIC DNA]</scope>
    <source>
        <strain evidence="3 4">ON-56566</strain>
    </source>
</reference>
<keyword evidence="1" id="KW-0560">Oxidoreductase</keyword>
<dbReference type="RefSeq" id="WP_039191233.1">
    <property type="nucleotide sequence ID" value="NZ_JRFJ01000002.1"/>
</dbReference>
<dbReference type="SUPFAM" id="SSF51905">
    <property type="entry name" value="FAD/NAD(P)-binding domain"/>
    <property type="match status" value="1"/>
</dbReference>
<dbReference type="Gene3D" id="3.30.9.10">
    <property type="entry name" value="D-Amino Acid Oxidase, subunit A, domain 2"/>
    <property type="match status" value="1"/>
</dbReference>
<evidence type="ECO:0000259" key="2">
    <source>
        <dbReference type="Pfam" id="PF01266"/>
    </source>
</evidence>
<dbReference type="Gene3D" id="3.50.50.60">
    <property type="entry name" value="FAD/NAD(P)-binding domain"/>
    <property type="match status" value="1"/>
</dbReference>
<dbReference type="Proteomes" id="UP000030826">
    <property type="component" value="Unassembled WGS sequence"/>
</dbReference>
<comment type="caution">
    <text evidence="3">The sequence shown here is derived from an EMBL/GenBank/DDBJ whole genome shotgun (WGS) entry which is preliminary data.</text>
</comment>
<dbReference type="Pfam" id="PF01266">
    <property type="entry name" value="DAO"/>
    <property type="match status" value="1"/>
</dbReference>
<evidence type="ECO:0000313" key="4">
    <source>
        <dbReference type="Proteomes" id="UP000030826"/>
    </source>
</evidence>
<organism evidence="3 4">
    <name type="scientific">Aureimonas altamirensis</name>
    <dbReference type="NCBI Taxonomy" id="370622"/>
    <lineage>
        <taxon>Bacteria</taxon>
        <taxon>Pseudomonadati</taxon>
        <taxon>Pseudomonadota</taxon>
        <taxon>Alphaproteobacteria</taxon>
        <taxon>Hyphomicrobiales</taxon>
        <taxon>Aurantimonadaceae</taxon>
        <taxon>Aureimonas</taxon>
    </lineage>
</organism>
<dbReference type="PANTHER" id="PTHR13847">
    <property type="entry name" value="SARCOSINE DEHYDROGENASE-RELATED"/>
    <property type="match status" value="1"/>
</dbReference>
<dbReference type="InterPro" id="IPR036188">
    <property type="entry name" value="FAD/NAD-bd_sf"/>
</dbReference>
<sequence length="443" mass="47697">MSASTPPDIFATDFVERPYWWDAAPPEEDLNSLPAAVDVAIVGSGYAGLSAAAELARAGRSVVVLDADALGAGASTRSGGMVSSGQKLVVGGAMKGVDQALFARLIEDSIGSFEHLKALVDGEGLDADLKITGRFFGAHGTRAKKRLDDMGHALRTMTGATVHSVARQDQHSAIGSDYYHGGIVIDDYGGLHPGKYNRALRDLARRRGAVLRSHARVLGIDDSGAGKTVRTARGDIKAGEVVITTNGYTDRKATPELARRLVPVKSYQIATEPLPPELLAELIPGARMVSDTRRDIIYTRPSPDGTRLLFGSRPGILDRPDREAALGLYKRMVEIWPQLEGRRITHAWSGFVAMTRDKVARMGTIDNGVFAAGCNGNGVALMTYLGHQTALKLLRRQNRPAAFDGLPLDAIPAYDGRPYFLPVVAGWYRALDAVDRRFDNPSQ</sequence>
<dbReference type="GO" id="GO:0005737">
    <property type="term" value="C:cytoplasm"/>
    <property type="evidence" value="ECO:0007669"/>
    <property type="project" value="TreeGrafter"/>
</dbReference>
<name>A0A0B1Q197_9HYPH</name>
<dbReference type="EMBL" id="JRFJ01000002">
    <property type="protein sequence ID" value="KHJ54563.1"/>
    <property type="molecule type" value="Genomic_DNA"/>
</dbReference>
<evidence type="ECO:0000313" key="3">
    <source>
        <dbReference type="EMBL" id="KHJ54563.1"/>
    </source>
</evidence>
<accession>A0A0B1Q197</accession>
<dbReference type="InterPro" id="IPR006076">
    <property type="entry name" value="FAD-dep_OxRdtase"/>
</dbReference>
<evidence type="ECO:0000256" key="1">
    <source>
        <dbReference type="ARBA" id="ARBA00023002"/>
    </source>
</evidence>
<dbReference type="GO" id="GO:0016491">
    <property type="term" value="F:oxidoreductase activity"/>
    <property type="evidence" value="ECO:0007669"/>
    <property type="project" value="UniProtKB-KW"/>
</dbReference>
<proteinExistence type="predicted"/>
<feature type="domain" description="FAD dependent oxidoreductase" evidence="2">
    <location>
        <begin position="38"/>
        <end position="390"/>
    </location>
</feature>
<dbReference type="AlphaFoldDB" id="A0A0B1Q197"/>
<dbReference type="PANTHER" id="PTHR13847:SF281">
    <property type="entry name" value="FAD DEPENDENT OXIDOREDUCTASE DOMAIN-CONTAINING PROTEIN"/>
    <property type="match status" value="1"/>
</dbReference>
<protein>
    <submittedName>
        <fullName evidence="3">FAD-dependent oxidoreductase</fullName>
    </submittedName>
</protein>
<dbReference type="STRING" id="370622.LA66_08150"/>
<gene>
    <name evidence="3" type="ORF">LA66_08150</name>
</gene>
<dbReference type="OrthoDB" id="9814969at2"/>